<dbReference type="EMBL" id="CAJVCH010571757">
    <property type="protein sequence ID" value="CAG7838446.1"/>
    <property type="molecule type" value="Genomic_DNA"/>
</dbReference>
<reference evidence="1" key="1">
    <citation type="submission" date="2021-06" db="EMBL/GenBank/DDBJ databases">
        <authorList>
            <person name="Hodson N. C."/>
            <person name="Mongue J. A."/>
            <person name="Jaron S. K."/>
        </authorList>
    </citation>
    <scope>NUCLEOTIDE SEQUENCE</scope>
</reference>
<proteinExistence type="predicted"/>
<protein>
    <submittedName>
        <fullName evidence="1">Uncharacterized protein</fullName>
    </submittedName>
</protein>
<evidence type="ECO:0000313" key="2">
    <source>
        <dbReference type="Proteomes" id="UP000708208"/>
    </source>
</evidence>
<comment type="caution">
    <text evidence="1">The sequence shown here is derived from an EMBL/GenBank/DDBJ whole genome shotgun (WGS) entry which is preliminary data.</text>
</comment>
<accession>A0A8J2MH56</accession>
<sequence>KNNPRISNSQYFVSVK</sequence>
<evidence type="ECO:0000313" key="1">
    <source>
        <dbReference type="EMBL" id="CAG7838446.1"/>
    </source>
</evidence>
<feature type="non-terminal residue" evidence="1">
    <location>
        <position position="16"/>
    </location>
</feature>
<gene>
    <name evidence="1" type="ORF">AFUS01_LOCUS47418</name>
</gene>
<keyword evidence="2" id="KW-1185">Reference proteome</keyword>
<dbReference type="Proteomes" id="UP000708208">
    <property type="component" value="Unassembled WGS sequence"/>
</dbReference>
<dbReference type="AlphaFoldDB" id="A0A8J2MH56"/>
<name>A0A8J2MH56_9HEXA</name>
<organism evidence="1 2">
    <name type="scientific">Allacma fusca</name>
    <dbReference type="NCBI Taxonomy" id="39272"/>
    <lineage>
        <taxon>Eukaryota</taxon>
        <taxon>Metazoa</taxon>
        <taxon>Ecdysozoa</taxon>
        <taxon>Arthropoda</taxon>
        <taxon>Hexapoda</taxon>
        <taxon>Collembola</taxon>
        <taxon>Symphypleona</taxon>
        <taxon>Sminthuridae</taxon>
        <taxon>Allacma</taxon>
    </lineage>
</organism>